<dbReference type="SUPFAM" id="SSF54631">
    <property type="entry name" value="CBS-domain pair"/>
    <property type="match status" value="1"/>
</dbReference>
<dbReference type="RefSeq" id="XP_007762741.1">
    <property type="nucleotide sequence ID" value="XM_007764551.1"/>
</dbReference>
<evidence type="ECO:0000256" key="7">
    <source>
        <dbReference type="SAM" id="MobiDB-lite"/>
    </source>
</evidence>
<keyword evidence="2 6" id="KW-0812">Transmembrane</keyword>
<organism evidence="10 11">
    <name type="scientific">Coniophora puteana (strain RWD-64-598)</name>
    <name type="common">Brown rot fungus</name>
    <dbReference type="NCBI Taxonomy" id="741705"/>
    <lineage>
        <taxon>Eukaryota</taxon>
        <taxon>Fungi</taxon>
        <taxon>Dikarya</taxon>
        <taxon>Basidiomycota</taxon>
        <taxon>Agaricomycotina</taxon>
        <taxon>Agaricomycetes</taxon>
        <taxon>Agaricomycetidae</taxon>
        <taxon>Boletales</taxon>
        <taxon>Coniophorineae</taxon>
        <taxon>Coniophoraceae</taxon>
        <taxon>Coniophora</taxon>
    </lineage>
</organism>
<feature type="transmembrane region" description="Helical" evidence="8">
    <location>
        <begin position="6"/>
        <end position="29"/>
    </location>
</feature>
<evidence type="ECO:0000256" key="3">
    <source>
        <dbReference type="ARBA" id="ARBA00022737"/>
    </source>
</evidence>
<accession>A0A5M3N439</accession>
<dbReference type="EMBL" id="JH711573">
    <property type="protein sequence ID" value="EIW86153.1"/>
    <property type="molecule type" value="Genomic_DNA"/>
</dbReference>
<feature type="transmembrane region" description="Helical" evidence="8">
    <location>
        <begin position="109"/>
        <end position="127"/>
    </location>
</feature>
<dbReference type="InterPro" id="IPR045095">
    <property type="entry name" value="ACDP"/>
</dbReference>
<dbReference type="PANTHER" id="PTHR12064:SF97">
    <property type="entry name" value="METAL TRANSPORTER CNNM-5"/>
    <property type="match status" value="1"/>
</dbReference>
<dbReference type="GO" id="GO:0010960">
    <property type="term" value="P:magnesium ion homeostasis"/>
    <property type="evidence" value="ECO:0007669"/>
    <property type="project" value="InterPro"/>
</dbReference>
<proteinExistence type="predicted"/>
<keyword evidence="3" id="KW-0677">Repeat</keyword>
<protein>
    <submittedName>
        <fullName evidence="10">DUF21-domain-containing protein</fullName>
    </submittedName>
</protein>
<evidence type="ECO:0000256" key="2">
    <source>
        <dbReference type="ARBA" id="ARBA00022692"/>
    </source>
</evidence>
<keyword evidence="4 6" id="KW-1133">Transmembrane helix</keyword>
<reference evidence="11" key="1">
    <citation type="journal article" date="2012" name="Science">
        <title>The Paleozoic origin of enzymatic lignin decomposition reconstructed from 31 fungal genomes.</title>
        <authorList>
            <person name="Floudas D."/>
            <person name="Binder M."/>
            <person name="Riley R."/>
            <person name="Barry K."/>
            <person name="Blanchette R.A."/>
            <person name="Henrissat B."/>
            <person name="Martinez A.T."/>
            <person name="Otillar R."/>
            <person name="Spatafora J.W."/>
            <person name="Yadav J.S."/>
            <person name="Aerts A."/>
            <person name="Benoit I."/>
            <person name="Boyd A."/>
            <person name="Carlson A."/>
            <person name="Copeland A."/>
            <person name="Coutinho P.M."/>
            <person name="de Vries R.P."/>
            <person name="Ferreira P."/>
            <person name="Findley K."/>
            <person name="Foster B."/>
            <person name="Gaskell J."/>
            <person name="Glotzer D."/>
            <person name="Gorecki P."/>
            <person name="Heitman J."/>
            <person name="Hesse C."/>
            <person name="Hori C."/>
            <person name="Igarashi K."/>
            <person name="Jurgens J.A."/>
            <person name="Kallen N."/>
            <person name="Kersten P."/>
            <person name="Kohler A."/>
            <person name="Kuees U."/>
            <person name="Kumar T.K.A."/>
            <person name="Kuo A."/>
            <person name="LaButti K."/>
            <person name="Larrondo L.F."/>
            <person name="Lindquist E."/>
            <person name="Ling A."/>
            <person name="Lombard V."/>
            <person name="Lucas S."/>
            <person name="Lundell T."/>
            <person name="Martin R."/>
            <person name="McLaughlin D.J."/>
            <person name="Morgenstern I."/>
            <person name="Morin E."/>
            <person name="Murat C."/>
            <person name="Nagy L.G."/>
            <person name="Nolan M."/>
            <person name="Ohm R.A."/>
            <person name="Patyshakuliyeva A."/>
            <person name="Rokas A."/>
            <person name="Ruiz-Duenas F.J."/>
            <person name="Sabat G."/>
            <person name="Salamov A."/>
            <person name="Samejima M."/>
            <person name="Schmutz J."/>
            <person name="Slot J.C."/>
            <person name="St John F."/>
            <person name="Stenlid J."/>
            <person name="Sun H."/>
            <person name="Sun S."/>
            <person name="Syed K."/>
            <person name="Tsang A."/>
            <person name="Wiebenga A."/>
            <person name="Young D."/>
            <person name="Pisabarro A."/>
            <person name="Eastwood D.C."/>
            <person name="Martin F."/>
            <person name="Cullen D."/>
            <person name="Grigoriev I.V."/>
            <person name="Hibbett D.S."/>
        </authorList>
    </citation>
    <scope>NUCLEOTIDE SEQUENCE [LARGE SCALE GENOMIC DNA]</scope>
    <source>
        <strain evidence="11">RWD-64-598 SS2</strain>
    </source>
</reference>
<evidence type="ECO:0000256" key="8">
    <source>
        <dbReference type="SAM" id="Phobius"/>
    </source>
</evidence>
<dbReference type="PANTHER" id="PTHR12064">
    <property type="entry name" value="METAL TRANSPORTER CNNM"/>
    <property type="match status" value="1"/>
</dbReference>
<feature type="compositionally biased region" description="Polar residues" evidence="7">
    <location>
        <begin position="407"/>
        <end position="417"/>
    </location>
</feature>
<feature type="region of interest" description="Disordered" evidence="7">
    <location>
        <begin position="379"/>
        <end position="417"/>
    </location>
</feature>
<dbReference type="InterPro" id="IPR002550">
    <property type="entry name" value="CNNM"/>
</dbReference>
<feature type="domain" description="CNNM transmembrane" evidence="9">
    <location>
        <begin position="1"/>
        <end position="200"/>
    </location>
</feature>
<gene>
    <name evidence="10" type="ORF">CONPUDRAFT_78624</name>
</gene>
<feature type="compositionally biased region" description="Basic and acidic residues" evidence="7">
    <location>
        <begin position="379"/>
        <end position="390"/>
    </location>
</feature>
<dbReference type="PROSITE" id="PS51846">
    <property type="entry name" value="CNNM"/>
    <property type="match status" value="1"/>
</dbReference>
<evidence type="ECO:0000259" key="9">
    <source>
        <dbReference type="PROSITE" id="PS51846"/>
    </source>
</evidence>
<dbReference type="Pfam" id="PF01595">
    <property type="entry name" value="CNNM"/>
    <property type="match status" value="1"/>
</dbReference>
<dbReference type="FunFam" id="3.10.580.10:FF:000006">
    <property type="entry name" value="DUF21 and CBS domain protein"/>
    <property type="match status" value="1"/>
</dbReference>
<dbReference type="GO" id="GO:0030026">
    <property type="term" value="P:intracellular manganese ion homeostasis"/>
    <property type="evidence" value="ECO:0007669"/>
    <property type="project" value="TreeGrafter"/>
</dbReference>
<dbReference type="GO" id="GO:0016020">
    <property type="term" value="C:membrane"/>
    <property type="evidence" value="ECO:0007669"/>
    <property type="project" value="UniProtKB-SubCell"/>
</dbReference>
<dbReference type="OMA" id="TCQPEDE"/>
<dbReference type="Gene3D" id="3.10.580.10">
    <property type="entry name" value="CBS-domain"/>
    <property type="match status" value="1"/>
</dbReference>
<comment type="caution">
    <text evidence="10">The sequence shown here is derived from an EMBL/GenBank/DDBJ whole genome shotgun (WGS) entry which is preliminary data.</text>
</comment>
<keyword evidence="11" id="KW-1185">Reference proteome</keyword>
<keyword evidence="5 6" id="KW-0472">Membrane</keyword>
<feature type="transmembrane region" description="Helical" evidence="8">
    <location>
        <begin position="139"/>
        <end position="159"/>
    </location>
</feature>
<evidence type="ECO:0000256" key="4">
    <source>
        <dbReference type="ARBA" id="ARBA00022989"/>
    </source>
</evidence>
<dbReference type="InterPro" id="IPR046342">
    <property type="entry name" value="CBS_dom_sf"/>
</dbReference>
<dbReference type="KEGG" id="cput:CONPUDRAFT_78624"/>
<evidence type="ECO:0000256" key="1">
    <source>
        <dbReference type="ARBA" id="ARBA00004141"/>
    </source>
</evidence>
<dbReference type="GO" id="GO:0005737">
    <property type="term" value="C:cytoplasm"/>
    <property type="evidence" value="ECO:0007669"/>
    <property type="project" value="TreeGrafter"/>
</dbReference>
<evidence type="ECO:0000313" key="11">
    <source>
        <dbReference type="Proteomes" id="UP000053558"/>
    </source>
</evidence>
<dbReference type="Proteomes" id="UP000053558">
    <property type="component" value="Unassembled WGS sequence"/>
</dbReference>
<dbReference type="AlphaFoldDB" id="A0A5M3N439"/>
<dbReference type="GeneID" id="19209797"/>
<comment type="subcellular location">
    <subcellularLocation>
        <location evidence="1">Membrane</location>
        <topology evidence="1">Multi-pass membrane protein</topology>
    </subcellularLocation>
</comment>
<sequence>MFWCKIAVSVALVLAGGVFAGLTIGLMGLDELHLRVLVDSSEDEKERDNAMTGAFVPQRVCLWRLSSLRFCLVLNLLQRGRHWVLVVLLLGNVIVNESLPIFLDDAIGGGLAAIIISTTTIVIFGIIPQAVSVHYGLAIGARCTPFVLVLMCILSPIAYPIARLLDRILGVHTTTTYKKAELRSLLQLHRTGAEPLAEAEISILNGVLELGQKRVHDIMTPIQDILALSVDTILDKDVVDAILSSGYSRIPVHEPDNPLAFCGLLLVKKLLMYDPGAALPVSHFKLSILPEAHPSINCFQALDYFRTGRAHLLLISQTPGVAGGGIGVITLEDVIEEIISEEIIDETDRYADNRSKRLAPDRCATSVVMQWGIVERQRSLPRRQERERRGSRLRAMSPRPTPGRTLPPSSQIRTRTTTAALPSMRSLSLTPRLASRPLVPPPATPGIPMSKSIPNATSLGISAAYGGGGGGGGSGYSKTGLGLTMSTETRERDTGRFKHLTEIYMREDERGARTPIIDVYNDYGAI</sequence>
<evidence type="ECO:0000313" key="10">
    <source>
        <dbReference type="EMBL" id="EIW86153.1"/>
    </source>
</evidence>
<dbReference type="OrthoDB" id="5353557at2759"/>
<name>A0A5M3N439_CONPW</name>
<evidence type="ECO:0000256" key="6">
    <source>
        <dbReference type="PROSITE-ProRule" id="PRU01193"/>
    </source>
</evidence>
<evidence type="ECO:0000256" key="5">
    <source>
        <dbReference type="ARBA" id="ARBA00023136"/>
    </source>
</evidence>